<dbReference type="OrthoDB" id="9803968at2"/>
<dbReference type="PANTHER" id="PTHR43201:SF32">
    <property type="entry name" value="2-SUCCINYLBENZOATE--COA LIGASE, CHLOROPLASTIC_PEROXISOMAL"/>
    <property type="match status" value="1"/>
</dbReference>
<dbReference type="InterPro" id="IPR045851">
    <property type="entry name" value="AMP-bd_C_sf"/>
</dbReference>
<dbReference type="Pfam" id="PF00501">
    <property type="entry name" value="AMP-binding"/>
    <property type="match status" value="1"/>
</dbReference>
<dbReference type="Pfam" id="PF13193">
    <property type="entry name" value="AMP-binding_C"/>
    <property type="match status" value="1"/>
</dbReference>
<sequence>MSQVSLLAPLLEHARTRPEHIAVRGPRADQRTSLTYRQFVGAIAARTRELQASGLRPGERVGLIAPTCPEFLIEFLAVEACGAITVCFNPLSTVPELDFVLSDSGASRLIMHPLCPKAGSAAAEALGITAELLTPVDMHALPQASPDFAPVTRDPEDCVLLLYTSGTTGRPKGAMLSARTLLTGVTAAEAVAGLSPADRAGTALPLFHVFGLGSVAYPVLANGATITLLPRFDADELLETIIADELTIVAGVPTMWNALTHATAGEGVTTPQLRLALSGGAAISLELMRAFHARFGASITEGYGLTETCAFGTFNAAEGEDKIGSVGLPAPTMDVRIVDPATGEACGPGQTGEVRLCGPLVMLGYWNRPEATTEVFDADGFFCTGDLGHVDEDGYLYIVDRLKDLIIHGGYNVYPREVEEVLYAHPQVFEAAVIGAADEHYGQQVAAVVTPMPGAELTDDEIEAWCRQSLSAYKIPRIIRIVDGLPKGPTGKIRKRSIEL</sequence>
<dbReference type="InterPro" id="IPR000873">
    <property type="entry name" value="AMP-dep_synth/lig_dom"/>
</dbReference>
<dbReference type="EMBL" id="PNFZ01000001">
    <property type="protein sequence ID" value="PMB99505.1"/>
    <property type="molecule type" value="Genomic_DNA"/>
</dbReference>
<dbReference type="SUPFAM" id="SSF56801">
    <property type="entry name" value="Acetyl-CoA synthetase-like"/>
    <property type="match status" value="1"/>
</dbReference>
<dbReference type="PROSITE" id="PS00455">
    <property type="entry name" value="AMP_BINDING"/>
    <property type="match status" value="1"/>
</dbReference>
<dbReference type="RefSeq" id="WP_102160615.1">
    <property type="nucleotide sequence ID" value="NZ_PNFZ01000001.1"/>
</dbReference>
<evidence type="ECO:0000313" key="5">
    <source>
        <dbReference type="EMBL" id="PMB99505.1"/>
    </source>
</evidence>
<dbReference type="InterPro" id="IPR042099">
    <property type="entry name" value="ANL_N_sf"/>
</dbReference>
<dbReference type="FunFam" id="3.30.300.30:FF:000008">
    <property type="entry name" value="2,3-dihydroxybenzoate-AMP ligase"/>
    <property type="match status" value="1"/>
</dbReference>
<comment type="similarity">
    <text evidence="1">Belongs to the ATP-dependent AMP-binding enzyme family.</text>
</comment>
<evidence type="ECO:0000313" key="6">
    <source>
        <dbReference type="Proteomes" id="UP000235703"/>
    </source>
</evidence>
<dbReference type="GO" id="GO:0006631">
    <property type="term" value="P:fatty acid metabolic process"/>
    <property type="evidence" value="ECO:0007669"/>
    <property type="project" value="TreeGrafter"/>
</dbReference>
<name>A0A2N6PLF9_9MICO</name>
<reference evidence="5 6" key="1">
    <citation type="submission" date="2017-09" db="EMBL/GenBank/DDBJ databases">
        <title>Bacterial strain isolated from the female urinary microbiota.</title>
        <authorList>
            <person name="Thomas-White K."/>
            <person name="Kumar N."/>
            <person name="Forster S."/>
            <person name="Putonti C."/>
            <person name="Lawley T."/>
            <person name="Wolfe A.J."/>
        </authorList>
    </citation>
    <scope>NUCLEOTIDE SEQUENCE [LARGE SCALE GENOMIC DNA]</scope>
    <source>
        <strain evidence="5 6">UMB0680</strain>
    </source>
</reference>
<evidence type="ECO:0000259" key="3">
    <source>
        <dbReference type="Pfam" id="PF00501"/>
    </source>
</evidence>
<dbReference type="InterPro" id="IPR025110">
    <property type="entry name" value="AMP-bd_C"/>
</dbReference>
<dbReference type="Proteomes" id="UP000235703">
    <property type="component" value="Unassembled WGS sequence"/>
</dbReference>
<keyword evidence="6" id="KW-1185">Reference proteome</keyword>
<accession>A0A2N6PLF9</accession>
<dbReference type="Gene3D" id="3.30.300.30">
    <property type="match status" value="1"/>
</dbReference>
<dbReference type="Gene3D" id="3.40.50.12780">
    <property type="entry name" value="N-terminal domain of ligase-like"/>
    <property type="match status" value="1"/>
</dbReference>
<proteinExistence type="inferred from homology"/>
<feature type="domain" description="AMP-binding enzyme C-terminal" evidence="4">
    <location>
        <begin position="417"/>
        <end position="492"/>
    </location>
</feature>
<dbReference type="AlphaFoldDB" id="A0A2N6PLF9"/>
<protein>
    <submittedName>
        <fullName evidence="5">Long-chain-fatty-acid-CoA ligase</fullName>
    </submittedName>
</protein>
<gene>
    <name evidence="5" type="ORF">CJ198_03055</name>
</gene>
<evidence type="ECO:0000259" key="4">
    <source>
        <dbReference type="Pfam" id="PF13193"/>
    </source>
</evidence>
<evidence type="ECO:0000256" key="2">
    <source>
        <dbReference type="ARBA" id="ARBA00022598"/>
    </source>
</evidence>
<dbReference type="PANTHER" id="PTHR43201">
    <property type="entry name" value="ACYL-COA SYNTHETASE"/>
    <property type="match status" value="1"/>
</dbReference>
<dbReference type="InterPro" id="IPR020845">
    <property type="entry name" value="AMP-binding_CS"/>
</dbReference>
<dbReference type="GO" id="GO:0031956">
    <property type="term" value="F:medium-chain fatty acid-CoA ligase activity"/>
    <property type="evidence" value="ECO:0007669"/>
    <property type="project" value="TreeGrafter"/>
</dbReference>
<evidence type="ECO:0000256" key="1">
    <source>
        <dbReference type="ARBA" id="ARBA00006432"/>
    </source>
</evidence>
<organism evidence="5 6">
    <name type="scientific">Brevibacterium luteolum</name>
    <dbReference type="NCBI Taxonomy" id="199591"/>
    <lineage>
        <taxon>Bacteria</taxon>
        <taxon>Bacillati</taxon>
        <taxon>Actinomycetota</taxon>
        <taxon>Actinomycetes</taxon>
        <taxon>Micrococcales</taxon>
        <taxon>Brevibacteriaceae</taxon>
        <taxon>Brevibacterium</taxon>
    </lineage>
</organism>
<keyword evidence="2 5" id="KW-0436">Ligase</keyword>
<comment type="caution">
    <text evidence="5">The sequence shown here is derived from an EMBL/GenBank/DDBJ whole genome shotgun (WGS) entry which is preliminary data.</text>
</comment>
<feature type="domain" description="AMP-dependent synthetase/ligase" evidence="3">
    <location>
        <begin position="12"/>
        <end position="366"/>
    </location>
</feature>